<keyword evidence="5" id="KW-0813">Transport</keyword>
<dbReference type="InterPro" id="IPR050810">
    <property type="entry name" value="Bact_Secretion_Sys_Channel"/>
</dbReference>
<dbReference type="InterPro" id="IPR001775">
    <property type="entry name" value="GspD/PilQ"/>
</dbReference>
<keyword evidence="3" id="KW-0472">Membrane</keyword>
<keyword evidence="2" id="KW-0732">Signal</keyword>
<evidence type="ECO:0000256" key="4">
    <source>
        <dbReference type="RuleBase" id="RU004003"/>
    </source>
</evidence>
<feature type="domain" description="NolW-like" evidence="8">
    <location>
        <begin position="851"/>
        <end position="932"/>
    </location>
</feature>
<feature type="domain" description="NolW-like" evidence="8">
    <location>
        <begin position="575"/>
        <end position="639"/>
    </location>
</feature>
<accession>A0A517WST6</accession>
<dbReference type="InterPro" id="IPR005644">
    <property type="entry name" value="NolW-like"/>
</dbReference>
<evidence type="ECO:0000256" key="3">
    <source>
        <dbReference type="ARBA" id="ARBA00023136"/>
    </source>
</evidence>
<evidence type="ECO:0000313" key="10">
    <source>
        <dbReference type="Proteomes" id="UP000318384"/>
    </source>
</evidence>
<dbReference type="PANTHER" id="PTHR30332:SF24">
    <property type="entry name" value="SECRETIN GSPD-RELATED"/>
    <property type="match status" value="1"/>
</dbReference>
<dbReference type="RefSeq" id="WP_145172853.1">
    <property type="nucleotide sequence ID" value="NZ_CP037422.1"/>
</dbReference>
<feature type="domain" description="NolW-like" evidence="8">
    <location>
        <begin position="765"/>
        <end position="844"/>
    </location>
</feature>
<feature type="domain" description="Type II/III secretion system secretin-like" evidence="7">
    <location>
        <begin position="1055"/>
        <end position="1227"/>
    </location>
</feature>
<feature type="compositionally biased region" description="Basic residues" evidence="6">
    <location>
        <begin position="1314"/>
        <end position="1325"/>
    </location>
</feature>
<feature type="region of interest" description="Disordered" evidence="6">
    <location>
        <begin position="375"/>
        <end position="398"/>
    </location>
</feature>
<evidence type="ECO:0000259" key="8">
    <source>
        <dbReference type="Pfam" id="PF03958"/>
    </source>
</evidence>
<dbReference type="OrthoDB" id="9779724at2"/>
<evidence type="ECO:0000313" key="9">
    <source>
        <dbReference type="EMBL" id="QDU08310.1"/>
    </source>
</evidence>
<dbReference type="Pfam" id="PF00263">
    <property type="entry name" value="Secretin"/>
    <property type="match status" value="1"/>
</dbReference>
<feature type="region of interest" description="Disordered" evidence="6">
    <location>
        <begin position="413"/>
        <end position="441"/>
    </location>
</feature>
<proteinExistence type="inferred from homology"/>
<evidence type="ECO:0000256" key="5">
    <source>
        <dbReference type="RuleBase" id="RU004004"/>
    </source>
</evidence>
<comment type="similarity">
    <text evidence="4">Belongs to the bacterial secretin family.</text>
</comment>
<reference evidence="9 10" key="1">
    <citation type="submission" date="2019-03" db="EMBL/GenBank/DDBJ databases">
        <title>Deep-cultivation of Planctomycetes and their phenomic and genomic characterization uncovers novel biology.</title>
        <authorList>
            <person name="Wiegand S."/>
            <person name="Jogler M."/>
            <person name="Boedeker C."/>
            <person name="Pinto D."/>
            <person name="Vollmers J."/>
            <person name="Rivas-Marin E."/>
            <person name="Kohn T."/>
            <person name="Peeters S.H."/>
            <person name="Heuer A."/>
            <person name="Rast P."/>
            <person name="Oberbeckmann S."/>
            <person name="Bunk B."/>
            <person name="Jeske O."/>
            <person name="Meyerdierks A."/>
            <person name="Storesund J.E."/>
            <person name="Kallscheuer N."/>
            <person name="Luecker S."/>
            <person name="Lage O.M."/>
            <person name="Pohl T."/>
            <person name="Merkel B.J."/>
            <person name="Hornburger P."/>
            <person name="Mueller R.-W."/>
            <person name="Bruemmer F."/>
            <person name="Labrenz M."/>
            <person name="Spormann A.M."/>
            <person name="Op den Camp H."/>
            <person name="Overmann J."/>
            <person name="Amann R."/>
            <person name="Jetten M.S.M."/>
            <person name="Mascher T."/>
            <person name="Medema M.H."/>
            <person name="Devos D.P."/>
            <person name="Kaster A.-K."/>
            <person name="Ovreas L."/>
            <person name="Rohde M."/>
            <person name="Galperin M.Y."/>
            <person name="Jogler C."/>
        </authorList>
    </citation>
    <scope>NUCLEOTIDE SEQUENCE [LARGE SCALE GENOMIC DNA]</scope>
    <source>
        <strain evidence="9 10">V202</strain>
    </source>
</reference>
<dbReference type="GO" id="GO:0015627">
    <property type="term" value="C:type II protein secretion system complex"/>
    <property type="evidence" value="ECO:0007669"/>
    <property type="project" value="TreeGrafter"/>
</dbReference>
<evidence type="ECO:0000256" key="1">
    <source>
        <dbReference type="ARBA" id="ARBA00004370"/>
    </source>
</evidence>
<evidence type="ECO:0000256" key="6">
    <source>
        <dbReference type="SAM" id="MobiDB-lite"/>
    </source>
</evidence>
<protein>
    <submittedName>
        <fullName evidence="9">Type II secretion system protein D</fullName>
    </submittedName>
</protein>
<evidence type="ECO:0000256" key="2">
    <source>
        <dbReference type="ARBA" id="ARBA00022729"/>
    </source>
</evidence>
<dbReference type="GO" id="GO:0009306">
    <property type="term" value="P:protein secretion"/>
    <property type="evidence" value="ECO:0007669"/>
    <property type="project" value="InterPro"/>
</dbReference>
<dbReference type="GO" id="GO:0009279">
    <property type="term" value="C:cell outer membrane"/>
    <property type="evidence" value="ECO:0007669"/>
    <property type="project" value="UniProtKB-SubCell"/>
</dbReference>
<name>A0A517WST6_9PLAN</name>
<comment type="subcellular location">
    <subcellularLocation>
        <location evidence="5">Cell outer membrane</location>
    </subcellularLocation>
    <subcellularLocation>
        <location evidence="1">Membrane</location>
    </subcellularLocation>
</comment>
<gene>
    <name evidence="9" type="primary">gspD_1</name>
    <name evidence="9" type="ORF">V202x_16770</name>
</gene>
<sequence length="1332" mass="146977">MRLHSLIRIPEVGLWYQWGETLFLFIRLIRNCSRHLRCLLALLVLCGPSVSVYADSKPSFWNRFRKPSSTKTKETKAVSDDYERSFSQNEHRPGKAPAEISLNYVQSTWKKVLEQVAEQNELTLVMDVVPKGFFSRRDKRLHSFDQTLQILNRELEPKGFRLLQKDKFLVVLDLRQTKAKYIPPTIQNGKSKINTERKNHGVQQVNYQKQTKASESRITQPDVPATFEESAQKLPKSQSKLRKTLFSVRPSTLSSTEILRQFYHALETRAELQGEGPGGFPGIVVFMNGTQKVLKDESTDLENPVDSHIDFRIGLDKENNALVFECASSKANSLRSTVMRLDQAAKGYAESIQLVSGTMKIGRVAQTLHEQLKASTVKTGSHLSLSQNSAPKTPPHLRNRSFNQLRQRIDQISFDEKQPENTSQDPVPPGPAEKPDQAQKQQALPELLQDLKGNVNIESVPDLGVLILRGKDEDVEALMKIIKELEELSAGTRPDIHLLNLRHVNSTALADLLNGVYEELVNLRAIQGQTQKIKFIPLGKPNALLILAPDTDMPSILKLAEELDQPVNPLTEFGVFHLKSASATQVSTTLREFYDERGGLGTRIIVSPNIRTNSIIVQAQPRDMQEVAALIQKIDQDQSKAISRVKIFPLKNAIAEDLAETLNSTLQSVLNPAAARTAGSGANFGGAGGETAQQLQEARSVVLEFLTHDGSQSQVLRSGLLADIRVIADPRANTLVVTAPKDSLELVEALINQFDQRVSTVAELKVFTLKNADADLMVTLLQSTFSVENQQTDLGIQIAGIDDTNSNLVPLKFTVDRRTNSVVAQGGADALQIVEAILLKLDGADSRKRETTVIQLKNTPVADVAVAINEFLDTQRSLIAQDPDLISSFELLEREIIVVPEPINNNLIISATPRYFAEISNLVKELDKEAPQVIIQALIVEVELDNDDEFGVELGIQDSLLFNRSIIDNILTVQQTVTGQNNVTQTNQTIVSQEATPGFLFNSINPLGTNNSNNVGNTAGQALSNFSLQRGNDDLGFGGLVLSASSESVSVLIRALAAKRNVHILSRPQIRTVDNVTAQIQVGQIVPVVNGVTVSSVGSANPVIEQDEAGIILAVTPRISPDGNIVMETIAEKSDFDGQSVPIFTDATTGNVVESPIKNITQVQTTVSVPNGQTVVLGGMITESDTTIERKVPWLGDIPFLGIPFRYDSSSTRRKELLVFLTPRIIQNDADSEFIKQVEAERIHLMEEKAEEMHGPIFAVPPGEPEFIPDGDGLLEPIPPAEMPQSNLNSSEMIENESSGEIQQIGYETEALTKRSKKKPVKQRRFPYWGRD</sequence>
<dbReference type="PRINTS" id="PR00811">
    <property type="entry name" value="BCTERIALGSPD"/>
</dbReference>
<evidence type="ECO:0000259" key="7">
    <source>
        <dbReference type="Pfam" id="PF00263"/>
    </source>
</evidence>
<dbReference type="Proteomes" id="UP000318384">
    <property type="component" value="Chromosome"/>
</dbReference>
<feature type="domain" description="NolW-like" evidence="8">
    <location>
        <begin position="645"/>
        <end position="758"/>
    </location>
</feature>
<feature type="compositionally biased region" description="Polar residues" evidence="6">
    <location>
        <begin position="1284"/>
        <end position="1302"/>
    </location>
</feature>
<feature type="compositionally biased region" description="Basic and acidic residues" evidence="6">
    <location>
        <begin position="72"/>
        <end position="93"/>
    </location>
</feature>
<organism evidence="9 10">
    <name type="scientific">Gimesia aquarii</name>
    <dbReference type="NCBI Taxonomy" id="2527964"/>
    <lineage>
        <taxon>Bacteria</taxon>
        <taxon>Pseudomonadati</taxon>
        <taxon>Planctomycetota</taxon>
        <taxon>Planctomycetia</taxon>
        <taxon>Planctomycetales</taxon>
        <taxon>Planctomycetaceae</taxon>
        <taxon>Gimesia</taxon>
    </lineage>
</organism>
<feature type="compositionally biased region" description="Polar residues" evidence="6">
    <location>
        <begin position="375"/>
        <end position="391"/>
    </location>
</feature>
<dbReference type="InterPro" id="IPR004846">
    <property type="entry name" value="T2SS/T3SS_dom"/>
</dbReference>
<feature type="region of interest" description="Disordered" evidence="6">
    <location>
        <begin position="72"/>
        <end position="94"/>
    </location>
</feature>
<dbReference type="PANTHER" id="PTHR30332">
    <property type="entry name" value="PROBABLE GENERAL SECRETION PATHWAY PROTEIN D"/>
    <property type="match status" value="1"/>
</dbReference>
<dbReference type="Gene3D" id="3.30.1370.120">
    <property type="match status" value="5"/>
</dbReference>
<dbReference type="InterPro" id="IPR038591">
    <property type="entry name" value="NolW-like_sf"/>
</dbReference>
<feature type="region of interest" description="Disordered" evidence="6">
    <location>
        <begin position="1279"/>
        <end position="1332"/>
    </location>
</feature>
<dbReference type="EMBL" id="CP037422">
    <property type="protein sequence ID" value="QDU08310.1"/>
    <property type="molecule type" value="Genomic_DNA"/>
</dbReference>
<keyword evidence="10" id="KW-1185">Reference proteome</keyword>
<dbReference type="Pfam" id="PF03958">
    <property type="entry name" value="Secretin_N"/>
    <property type="match status" value="4"/>
</dbReference>